<organism evidence="1 2">
    <name type="scientific">Cymbomonas tetramitiformis</name>
    <dbReference type="NCBI Taxonomy" id="36881"/>
    <lineage>
        <taxon>Eukaryota</taxon>
        <taxon>Viridiplantae</taxon>
        <taxon>Chlorophyta</taxon>
        <taxon>Pyramimonadophyceae</taxon>
        <taxon>Pyramimonadales</taxon>
        <taxon>Pyramimonadaceae</taxon>
        <taxon>Cymbomonas</taxon>
    </lineage>
</organism>
<dbReference type="PANTHER" id="PTHR36391">
    <property type="entry name" value="FURRY"/>
    <property type="match status" value="1"/>
</dbReference>
<accession>A0AAE0BZQ1</accession>
<dbReference type="Proteomes" id="UP001190700">
    <property type="component" value="Unassembled WGS sequence"/>
</dbReference>
<dbReference type="EMBL" id="LGRX02030940">
    <property type="protein sequence ID" value="KAK3245178.1"/>
    <property type="molecule type" value="Genomic_DNA"/>
</dbReference>
<sequence length="161" mass="18033">MAKAVEGIVAQLRRFVNPPWKWTGPVSTPDYKTHLWRADNGYRLTAPGSMTAAVKVPWTESDKIYDIKYWERDARRMSVQGMVPPERGTQYGVITAEGIKEIQANLKDPQVIGYVKLDHQPGVFFGTDHAVKSNHPLFSLGEEIRSCLANALLHNSGEPSE</sequence>
<gene>
    <name evidence="1" type="ORF">CYMTET_45238</name>
</gene>
<dbReference type="AlphaFoldDB" id="A0AAE0BZQ1"/>
<proteinExistence type="predicted"/>
<keyword evidence="2" id="KW-1185">Reference proteome</keyword>
<evidence type="ECO:0000313" key="1">
    <source>
        <dbReference type="EMBL" id="KAK3245178.1"/>
    </source>
</evidence>
<name>A0AAE0BZQ1_9CHLO</name>
<reference evidence="1 2" key="1">
    <citation type="journal article" date="2015" name="Genome Biol. Evol.">
        <title>Comparative Genomics of a Bacterivorous Green Alga Reveals Evolutionary Causalities and Consequences of Phago-Mixotrophic Mode of Nutrition.</title>
        <authorList>
            <person name="Burns J.A."/>
            <person name="Paasch A."/>
            <person name="Narechania A."/>
            <person name="Kim E."/>
        </authorList>
    </citation>
    <scope>NUCLEOTIDE SEQUENCE [LARGE SCALE GENOMIC DNA]</scope>
    <source>
        <strain evidence="1 2">PLY_AMNH</strain>
    </source>
</reference>
<protein>
    <submittedName>
        <fullName evidence="1">Uncharacterized protein</fullName>
    </submittedName>
</protein>
<comment type="caution">
    <text evidence="1">The sequence shown here is derived from an EMBL/GenBank/DDBJ whole genome shotgun (WGS) entry which is preliminary data.</text>
</comment>
<evidence type="ECO:0000313" key="2">
    <source>
        <dbReference type="Proteomes" id="UP001190700"/>
    </source>
</evidence>
<dbReference type="PANTHER" id="PTHR36391:SF1">
    <property type="entry name" value="FURRY"/>
    <property type="match status" value="1"/>
</dbReference>